<dbReference type="OrthoDB" id="252678at2"/>
<organism evidence="7 8">
    <name type="scientific">Haloactinospora alba</name>
    <dbReference type="NCBI Taxonomy" id="405555"/>
    <lineage>
        <taxon>Bacteria</taxon>
        <taxon>Bacillati</taxon>
        <taxon>Actinomycetota</taxon>
        <taxon>Actinomycetes</taxon>
        <taxon>Streptosporangiales</taxon>
        <taxon>Nocardiopsidaceae</taxon>
        <taxon>Haloactinospora</taxon>
    </lineage>
</organism>
<feature type="region of interest" description="Disordered" evidence="5">
    <location>
        <begin position="318"/>
        <end position="341"/>
    </location>
</feature>
<keyword evidence="4" id="KW-0804">Transcription</keyword>
<dbReference type="Proteomes" id="UP000317422">
    <property type="component" value="Unassembled WGS sequence"/>
</dbReference>
<sequence>MSSSGSARRPTIGDVATAAGVSRTTVSHALNGLGKVDPNTRDRVKRVASELGYRPNLRAQRLRTGQARTIALASSMPLAVAGGPSRLGFYMEVAAAAAEYALTQDYSLVLVPPSRSASDVGSVDVDGAILVEPEQDDPVAAQLHERGLPFVTIGRQIGAPPGIPYVDLHGGAVAELLLAHLREQGARHPALITGSGTRHSYVDSRSRATDGGHAETLTTAAESGGEQAGYEACSQLLDRHPETDAVCVLVDAFAVGAMRALADRGLRVPSDVMVATRYNGIRAQTCDPPLTAVDLHLDVAAAEAVELLLARLRGEDDAAAAETPPPRLVPRASSLRLTSPA</sequence>
<evidence type="ECO:0000256" key="2">
    <source>
        <dbReference type="ARBA" id="ARBA00023015"/>
    </source>
</evidence>
<accession>A0A543NNQ8</accession>
<evidence type="ECO:0000256" key="4">
    <source>
        <dbReference type="ARBA" id="ARBA00023163"/>
    </source>
</evidence>
<dbReference type="PROSITE" id="PS00356">
    <property type="entry name" value="HTH_LACI_1"/>
    <property type="match status" value="1"/>
</dbReference>
<dbReference type="AlphaFoldDB" id="A0A543NNQ8"/>
<dbReference type="InterPro" id="IPR046335">
    <property type="entry name" value="LacI/GalR-like_sensor"/>
</dbReference>
<keyword evidence="8" id="KW-1185">Reference proteome</keyword>
<proteinExistence type="predicted"/>
<dbReference type="Gene3D" id="1.10.260.40">
    <property type="entry name" value="lambda repressor-like DNA-binding domains"/>
    <property type="match status" value="1"/>
</dbReference>
<evidence type="ECO:0000259" key="6">
    <source>
        <dbReference type="PROSITE" id="PS50932"/>
    </source>
</evidence>
<gene>
    <name evidence="7" type="ORF">FHX37_3474</name>
</gene>
<dbReference type="CDD" id="cd01392">
    <property type="entry name" value="HTH_LacI"/>
    <property type="match status" value="1"/>
</dbReference>
<protein>
    <submittedName>
        <fullName evidence="7">LacI family transcriptional regulator</fullName>
    </submittedName>
</protein>
<dbReference type="PANTHER" id="PTHR30146:SF151">
    <property type="entry name" value="HTH-TYPE TRANSCRIPTIONAL REPRESSOR CYTR"/>
    <property type="match status" value="1"/>
</dbReference>
<dbReference type="InterPro" id="IPR028082">
    <property type="entry name" value="Peripla_BP_I"/>
</dbReference>
<evidence type="ECO:0000313" key="7">
    <source>
        <dbReference type="EMBL" id="TQN33455.1"/>
    </source>
</evidence>
<dbReference type="PANTHER" id="PTHR30146">
    <property type="entry name" value="LACI-RELATED TRANSCRIPTIONAL REPRESSOR"/>
    <property type="match status" value="1"/>
</dbReference>
<evidence type="ECO:0000256" key="3">
    <source>
        <dbReference type="ARBA" id="ARBA00023125"/>
    </source>
</evidence>
<evidence type="ECO:0000313" key="8">
    <source>
        <dbReference type="Proteomes" id="UP000317422"/>
    </source>
</evidence>
<reference evidence="7 8" key="1">
    <citation type="submission" date="2019-06" db="EMBL/GenBank/DDBJ databases">
        <title>Sequencing the genomes of 1000 actinobacteria strains.</title>
        <authorList>
            <person name="Klenk H.-P."/>
        </authorList>
    </citation>
    <scope>NUCLEOTIDE SEQUENCE [LARGE SCALE GENOMIC DNA]</scope>
    <source>
        <strain evidence="7 8">DSM 45015</strain>
    </source>
</reference>
<dbReference type="SMART" id="SM00354">
    <property type="entry name" value="HTH_LACI"/>
    <property type="match status" value="1"/>
</dbReference>
<keyword evidence="1" id="KW-0678">Repressor</keyword>
<dbReference type="SUPFAM" id="SSF47413">
    <property type="entry name" value="lambda repressor-like DNA-binding domains"/>
    <property type="match status" value="1"/>
</dbReference>
<dbReference type="PROSITE" id="PS50932">
    <property type="entry name" value="HTH_LACI_2"/>
    <property type="match status" value="1"/>
</dbReference>
<dbReference type="Pfam" id="PF13377">
    <property type="entry name" value="Peripla_BP_3"/>
    <property type="match status" value="1"/>
</dbReference>
<feature type="compositionally biased region" description="Basic and acidic residues" evidence="5">
    <location>
        <begin position="200"/>
        <end position="212"/>
    </location>
</feature>
<dbReference type="Pfam" id="PF00356">
    <property type="entry name" value="LacI"/>
    <property type="match status" value="1"/>
</dbReference>
<dbReference type="RefSeq" id="WP_141924815.1">
    <property type="nucleotide sequence ID" value="NZ_VFQC01000001.1"/>
</dbReference>
<dbReference type="Gene3D" id="3.40.50.2300">
    <property type="match status" value="2"/>
</dbReference>
<name>A0A543NNQ8_9ACTN</name>
<dbReference type="InterPro" id="IPR010982">
    <property type="entry name" value="Lambda_DNA-bd_dom_sf"/>
</dbReference>
<dbReference type="EMBL" id="VFQC01000001">
    <property type="protein sequence ID" value="TQN33455.1"/>
    <property type="molecule type" value="Genomic_DNA"/>
</dbReference>
<dbReference type="GO" id="GO:0003700">
    <property type="term" value="F:DNA-binding transcription factor activity"/>
    <property type="evidence" value="ECO:0007669"/>
    <property type="project" value="TreeGrafter"/>
</dbReference>
<keyword evidence="3" id="KW-0238">DNA-binding</keyword>
<dbReference type="GO" id="GO:0000976">
    <property type="term" value="F:transcription cis-regulatory region binding"/>
    <property type="evidence" value="ECO:0007669"/>
    <property type="project" value="TreeGrafter"/>
</dbReference>
<keyword evidence="2" id="KW-0805">Transcription regulation</keyword>
<comment type="caution">
    <text evidence="7">The sequence shown here is derived from an EMBL/GenBank/DDBJ whole genome shotgun (WGS) entry which is preliminary data.</text>
</comment>
<evidence type="ECO:0000256" key="1">
    <source>
        <dbReference type="ARBA" id="ARBA00022491"/>
    </source>
</evidence>
<dbReference type="SUPFAM" id="SSF53822">
    <property type="entry name" value="Periplasmic binding protein-like I"/>
    <property type="match status" value="1"/>
</dbReference>
<feature type="domain" description="HTH lacI-type" evidence="6">
    <location>
        <begin position="10"/>
        <end position="64"/>
    </location>
</feature>
<evidence type="ECO:0000256" key="5">
    <source>
        <dbReference type="SAM" id="MobiDB-lite"/>
    </source>
</evidence>
<dbReference type="InterPro" id="IPR000843">
    <property type="entry name" value="HTH_LacI"/>
</dbReference>
<feature type="region of interest" description="Disordered" evidence="5">
    <location>
        <begin position="192"/>
        <end position="212"/>
    </location>
</feature>